<organism evidence="1 2">
    <name type="scientific">Georgenia thermotolerans</name>
    <dbReference type="NCBI Taxonomy" id="527326"/>
    <lineage>
        <taxon>Bacteria</taxon>
        <taxon>Bacillati</taxon>
        <taxon>Actinomycetota</taxon>
        <taxon>Actinomycetes</taxon>
        <taxon>Micrococcales</taxon>
        <taxon>Bogoriellaceae</taxon>
        <taxon>Georgenia</taxon>
    </lineage>
</organism>
<evidence type="ECO:0000313" key="1">
    <source>
        <dbReference type="EMBL" id="KAE8762712.1"/>
    </source>
</evidence>
<name>A0A7J5UK07_9MICO</name>
<accession>A0A7J5UK07</accession>
<proteinExistence type="predicted"/>
<protein>
    <recommendedName>
        <fullName evidence="3">SRPBCC family protein</fullName>
    </recommendedName>
</protein>
<evidence type="ECO:0008006" key="3">
    <source>
        <dbReference type="Google" id="ProtNLM"/>
    </source>
</evidence>
<dbReference type="RefSeq" id="WP_152204700.1">
    <property type="nucleotide sequence ID" value="NZ_VUKF01000068.1"/>
</dbReference>
<dbReference type="Proteomes" id="UP000451860">
    <property type="component" value="Unassembled WGS sequence"/>
</dbReference>
<dbReference type="AlphaFoldDB" id="A0A7J5UK07"/>
<dbReference type="EMBL" id="WHJE01000132">
    <property type="protein sequence ID" value="KAE8762712.1"/>
    <property type="molecule type" value="Genomic_DNA"/>
</dbReference>
<keyword evidence="2" id="KW-1185">Reference proteome</keyword>
<comment type="caution">
    <text evidence="1">The sequence shown here is derived from an EMBL/GenBank/DDBJ whole genome shotgun (WGS) entry which is preliminary data.</text>
</comment>
<sequence length="222" mass="24718">MARRRAGVLLAVLLAYDGLVRPRMRSWGSTPQERAMHLPGDDVVEEVMAHDTKGITIEAPPGAVWPWLVQMGDRRGGFYSYDWIERFVFGGTVHYVEGTRSATRVHPELQDVGVGDRIDTGSVGHLRIGRPVTVIEPGRALVVGTWAFVLRPLPGDRTRLLVRERDAGYLRPLVPRRFALARAVAAVVDDVVGEPLHFAMGRKMMLGLKERGERRPRPTPSS</sequence>
<evidence type="ECO:0000313" key="2">
    <source>
        <dbReference type="Proteomes" id="UP000451860"/>
    </source>
</evidence>
<dbReference type="OrthoDB" id="3255669at2"/>
<gene>
    <name evidence="1" type="ORF">GB883_17930</name>
</gene>
<reference evidence="1 2" key="1">
    <citation type="submission" date="2019-10" db="EMBL/GenBank/DDBJ databases">
        <title>Georgenia wutianyii sp. nov. and Georgenia yuyongxinii sp. nov. isolated from plateau pika (Ochotona curzoniae) in the Qinghai-Tibet plateau of China.</title>
        <authorList>
            <person name="Tian Z."/>
        </authorList>
    </citation>
    <scope>NUCLEOTIDE SEQUENCE [LARGE SCALE GENOMIC DNA]</scope>
    <source>
        <strain evidence="1 2">DSM 21501</strain>
    </source>
</reference>